<reference evidence="4 5" key="1">
    <citation type="submission" date="2018-06" db="EMBL/GenBank/DDBJ databases">
        <title>Genomic Encyclopedia of Archaeal and Bacterial Type Strains, Phase II (KMG-II): from individual species to whole genera.</title>
        <authorList>
            <person name="Goeker M."/>
        </authorList>
    </citation>
    <scope>NUCLEOTIDE SEQUENCE [LARGE SCALE GENOMIC DNA]</scope>
    <source>
        <strain evidence="4 5">DSM 23446</strain>
    </source>
</reference>
<dbReference type="RefSeq" id="WP_111609609.1">
    <property type="nucleotide sequence ID" value="NZ_QLLK01000001.1"/>
</dbReference>
<dbReference type="InterPro" id="IPR041698">
    <property type="entry name" value="Methyltransf_25"/>
</dbReference>
<dbReference type="GO" id="GO:0008168">
    <property type="term" value="F:methyltransferase activity"/>
    <property type="evidence" value="ECO:0007669"/>
    <property type="project" value="UniProtKB-KW"/>
</dbReference>
<protein>
    <submittedName>
        <fullName evidence="4">Methyltransferase family protein</fullName>
    </submittedName>
</protein>
<dbReference type="InterPro" id="IPR029063">
    <property type="entry name" value="SAM-dependent_MTases_sf"/>
</dbReference>
<keyword evidence="1 4" id="KW-0489">Methyltransferase</keyword>
<dbReference type="Proteomes" id="UP000249610">
    <property type="component" value="Unassembled WGS sequence"/>
</dbReference>
<dbReference type="EMBL" id="QLLK01000001">
    <property type="protein sequence ID" value="RAI94900.1"/>
    <property type="molecule type" value="Genomic_DNA"/>
</dbReference>
<dbReference type="PANTHER" id="PTHR43861">
    <property type="entry name" value="TRANS-ACONITATE 2-METHYLTRANSFERASE-RELATED"/>
    <property type="match status" value="1"/>
</dbReference>
<keyword evidence="5" id="KW-1185">Reference proteome</keyword>
<dbReference type="OrthoDB" id="9777830at2"/>
<dbReference type="CDD" id="cd02440">
    <property type="entry name" value="AdoMet_MTases"/>
    <property type="match status" value="1"/>
</dbReference>
<evidence type="ECO:0000313" key="5">
    <source>
        <dbReference type="Proteomes" id="UP000249610"/>
    </source>
</evidence>
<keyword evidence="2 4" id="KW-0808">Transferase</keyword>
<feature type="domain" description="Methyltransferase" evidence="3">
    <location>
        <begin position="40"/>
        <end position="125"/>
    </location>
</feature>
<name>A0A327PRH0_9BACT</name>
<dbReference type="PANTHER" id="PTHR43861:SF1">
    <property type="entry name" value="TRANS-ACONITATE 2-METHYLTRANSFERASE"/>
    <property type="match status" value="1"/>
</dbReference>
<dbReference type="Gene3D" id="3.40.50.150">
    <property type="entry name" value="Vaccinia Virus protein VP39"/>
    <property type="match status" value="1"/>
</dbReference>
<accession>A0A327PRH0</accession>
<evidence type="ECO:0000313" key="4">
    <source>
        <dbReference type="EMBL" id="RAI94900.1"/>
    </source>
</evidence>
<dbReference type="GO" id="GO:0032259">
    <property type="term" value="P:methylation"/>
    <property type="evidence" value="ECO:0007669"/>
    <property type="project" value="UniProtKB-KW"/>
</dbReference>
<dbReference type="AlphaFoldDB" id="A0A327PRH0"/>
<evidence type="ECO:0000259" key="3">
    <source>
        <dbReference type="Pfam" id="PF13649"/>
    </source>
</evidence>
<evidence type="ECO:0000256" key="1">
    <source>
        <dbReference type="ARBA" id="ARBA00022603"/>
    </source>
</evidence>
<dbReference type="Pfam" id="PF13649">
    <property type="entry name" value="Methyltransf_25"/>
    <property type="match status" value="1"/>
</dbReference>
<sequence>MSAYLHGYIPEEQQRLMDQAGVLGSLIYPRVDFSGCKKLLEVGSGVGAQTEVLLRLFPELEITCVDYSQSQLDRARQNLAFAGDRVKFVCQDARILQLEENYDSVFICWALEHIPEASQVLVAIKPYLLPETKLWFTEVFNASFYFHPPLPGLTKYYKNYNDLQVSLGGNPDIGANLGNLLNSAGYNQIELFRGGFHLDQRNPGDLHKITQYWKELMKSAATGLIEAALISAEDVSAMENDLDAIAQDEDAVFFYHFVQASATV</sequence>
<comment type="caution">
    <text evidence="4">The sequence shown here is derived from an EMBL/GenBank/DDBJ whole genome shotgun (WGS) entry which is preliminary data.</text>
</comment>
<gene>
    <name evidence="4" type="ORF">LV83_00147</name>
</gene>
<evidence type="ECO:0000256" key="2">
    <source>
        <dbReference type="ARBA" id="ARBA00022679"/>
    </source>
</evidence>
<organism evidence="4 5">
    <name type="scientific">Algoriphagus yeomjeoni</name>
    <dbReference type="NCBI Taxonomy" id="291403"/>
    <lineage>
        <taxon>Bacteria</taxon>
        <taxon>Pseudomonadati</taxon>
        <taxon>Bacteroidota</taxon>
        <taxon>Cytophagia</taxon>
        <taxon>Cytophagales</taxon>
        <taxon>Cyclobacteriaceae</taxon>
        <taxon>Algoriphagus</taxon>
    </lineage>
</organism>
<dbReference type="SUPFAM" id="SSF53335">
    <property type="entry name" value="S-adenosyl-L-methionine-dependent methyltransferases"/>
    <property type="match status" value="1"/>
</dbReference>
<proteinExistence type="predicted"/>